<dbReference type="SUPFAM" id="SSF56112">
    <property type="entry name" value="Protein kinase-like (PK-like)"/>
    <property type="match status" value="1"/>
</dbReference>
<name>A0ABS4XK26_9MICC</name>
<evidence type="ECO:0000256" key="4">
    <source>
        <dbReference type="ARBA" id="ARBA00022777"/>
    </source>
</evidence>
<dbReference type="CDD" id="cd14014">
    <property type="entry name" value="STKc_PknB_like"/>
    <property type="match status" value="1"/>
</dbReference>
<sequence length="656" mass="68269">MAHVQSGDALGASYRLEEPLGSGAVGEVWRVSSASGGPDLAAKLLRPEHAQDPTLVERFVRERSVLLALRHPNIVAVRDLVVEGDRLAIVMDYVTGGSVRDLLESRLTLPAGEALALCAEVLDALASAHAGSATHRDIKPDNVLLAESWRPGLQGAVKVSDFGIASVIGERTRHTTGMVGTPQYMPPELLSQGEIGPAADIYATGIMLYELVAGRTPFAGAGTDFTLAYRHVTTLPPRLDLPEELWAALEKTLSKNPRERPGAAQAAAQFRRLAREFADLPALSRSVEPEDFQAVDRPATVLRGAPAEPEAGPTVVARTPESPQPELGPAGSRTIVRPMPRRDPARPVEPVEPENTASKWSAWLTRKVLVLGAVGLVLVVGLVFGIVLTLPQSSPAVGPRAADATATQQDVPLPSGLSVSRAASYDAAAGEVKLTITYSAQKAPLRGPFLEVLPGAAGSPACPPVTWENAAATRNKPSLSGVSANCGWSVDGVRIPAQGSVEVGATIPVALAGENALDEWLDAAAAATTEATADDSVEGSAYPVQRLRGIQVQTPARTVSQTALPVTLVPVWPSGPDVLGPLYKSPATGKPSEMLTAIAGGEKGVRFSDGCSGGLAVSSDGLVVTALAVAPSCVLRAVVGNFTDLASEPFGITTRE</sequence>
<dbReference type="PANTHER" id="PTHR43671">
    <property type="entry name" value="SERINE/THREONINE-PROTEIN KINASE NEK"/>
    <property type="match status" value="1"/>
</dbReference>
<dbReference type="InterPro" id="IPR011009">
    <property type="entry name" value="Kinase-like_dom_sf"/>
</dbReference>
<evidence type="ECO:0000313" key="10">
    <source>
        <dbReference type="Proteomes" id="UP001296993"/>
    </source>
</evidence>
<keyword evidence="7" id="KW-1133">Transmembrane helix</keyword>
<dbReference type="Gene3D" id="1.10.510.10">
    <property type="entry name" value="Transferase(Phosphotransferase) domain 1"/>
    <property type="match status" value="1"/>
</dbReference>
<keyword evidence="10" id="KW-1185">Reference proteome</keyword>
<keyword evidence="5" id="KW-0067">ATP-binding</keyword>
<reference evidence="9 10" key="1">
    <citation type="submission" date="2021-03" db="EMBL/GenBank/DDBJ databases">
        <title>Sequencing the genomes of 1000 actinobacteria strains.</title>
        <authorList>
            <person name="Klenk H.-P."/>
        </authorList>
    </citation>
    <scope>NUCLEOTIDE SEQUENCE [LARGE SCALE GENOMIC DNA]</scope>
    <source>
        <strain evidence="9 10">DSM 15797</strain>
    </source>
</reference>
<feature type="transmembrane region" description="Helical" evidence="7">
    <location>
        <begin position="368"/>
        <end position="390"/>
    </location>
</feature>
<feature type="domain" description="Protein kinase" evidence="8">
    <location>
        <begin position="14"/>
        <end position="278"/>
    </location>
</feature>
<proteinExistence type="predicted"/>
<dbReference type="EC" id="2.7.11.1" evidence="1"/>
<keyword evidence="7" id="KW-0472">Membrane</keyword>
<dbReference type="PROSITE" id="PS50011">
    <property type="entry name" value="PROTEIN_KINASE_DOM"/>
    <property type="match status" value="1"/>
</dbReference>
<dbReference type="Pfam" id="PF00069">
    <property type="entry name" value="Pkinase"/>
    <property type="match status" value="1"/>
</dbReference>
<feature type="region of interest" description="Disordered" evidence="6">
    <location>
        <begin position="304"/>
        <end position="353"/>
    </location>
</feature>
<dbReference type="GO" id="GO:0004674">
    <property type="term" value="F:protein serine/threonine kinase activity"/>
    <property type="evidence" value="ECO:0007669"/>
    <property type="project" value="UniProtKB-EC"/>
</dbReference>
<dbReference type="Proteomes" id="UP001296993">
    <property type="component" value="Unassembled WGS sequence"/>
</dbReference>
<dbReference type="EMBL" id="JAGIOF010000004">
    <property type="protein sequence ID" value="MBP2388758.1"/>
    <property type="molecule type" value="Genomic_DNA"/>
</dbReference>
<evidence type="ECO:0000256" key="5">
    <source>
        <dbReference type="ARBA" id="ARBA00022840"/>
    </source>
</evidence>
<evidence type="ECO:0000256" key="6">
    <source>
        <dbReference type="SAM" id="MobiDB-lite"/>
    </source>
</evidence>
<keyword evidence="4 9" id="KW-0418">Kinase</keyword>
<evidence type="ECO:0000313" key="9">
    <source>
        <dbReference type="EMBL" id="MBP2388758.1"/>
    </source>
</evidence>
<evidence type="ECO:0000256" key="3">
    <source>
        <dbReference type="ARBA" id="ARBA00022741"/>
    </source>
</evidence>
<dbReference type="InterPro" id="IPR000719">
    <property type="entry name" value="Prot_kinase_dom"/>
</dbReference>
<organism evidence="9 10">
    <name type="scientific">Paeniglutamicibacter kerguelensis</name>
    <dbReference type="NCBI Taxonomy" id="254788"/>
    <lineage>
        <taxon>Bacteria</taxon>
        <taxon>Bacillati</taxon>
        <taxon>Actinomycetota</taxon>
        <taxon>Actinomycetes</taxon>
        <taxon>Micrococcales</taxon>
        <taxon>Micrococcaceae</taxon>
        <taxon>Paeniglutamicibacter</taxon>
    </lineage>
</organism>
<dbReference type="Gene3D" id="3.30.200.20">
    <property type="entry name" value="Phosphorylase Kinase, domain 1"/>
    <property type="match status" value="1"/>
</dbReference>
<keyword evidence="2 9" id="KW-0808">Transferase</keyword>
<evidence type="ECO:0000256" key="7">
    <source>
        <dbReference type="SAM" id="Phobius"/>
    </source>
</evidence>
<protein>
    <recommendedName>
        <fullName evidence="1">non-specific serine/threonine protein kinase</fullName>
        <ecNumber evidence="1">2.7.11.1</ecNumber>
    </recommendedName>
</protein>
<evidence type="ECO:0000259" key="8">
    <source>
        <dbReference type="PROSITE" id="PS50011"/>
    </source>
</evidence>
<keyword evidence="3" id="KW-0547">Nucleotide-binding</keyword>
<dbReference type="RefSeq" id="WP_210002602.1">
    <property type="nucleotide sequence ID" value="NZ_BAAAJY010000004.1"/>
</dbReference>
<dbReference type="InterPro" id="IPR050660">
    <property type="entry name" value="NEK_Ser/Thr_kinase"/>
</dbReference>
<dbReference type="PANTHER" id="PTHR43671:SF13">
    <property type="entry name" value="SERINE_THREONINE-PROTEIN KINASE NEK2"/>
    <property type="match status" value="1"/>
</dbReference>
<evidence type="ECO:0000256" key="1">
    <source>
        <dbReference type="ARBA" id="ARBA00012513"/>
    </source>
</evidence>
<dbReference type="SMART" id="SM00220">
    <property type="entry name" value="S_TKc"/>
    <property type="match status" value="1"/>
</dbReference>
<gene>
    <name evidence="9" type="ORF">JOF47_004331</name>
</gene>
<accession>A0ABS4XK26</accession>
<evidence type="ECO:0000256" key="2">
    <source>
        <dbReference type="ARBA" id="ARBA00022679"/>
    </source>
</evidence>
<comment type="caution">
    <text evidence="9">The sequence shown here is derived from an EMBL/GenBank/DDBJ whole genome shotgun (WGS) entry which is preliminary data.</text>
</comment>
<keyword evidence="7" id="KW-0812">Transmembrane</keyword>